<reference evidence="2" key="1">
    <citation type="journal article" date="2020" name="mSystems">
        <title>Genome- and Community-Level Interaction Insights into Carbon Utilization and Element Cycling Functions of Hydrothermarchaeota in Hydrothermal Sediment.</title>
        <authorList>
            <person name="Zhou Z."/>
            <person name="Liu Y."/>
            <person name="Xu W."/>
            <person name="Pan J."/>
            <person name="Luo Z.H."/>
            <person name="Li M."/>
        </authorList>
    </citation>
    <scope>NUCLEOTIDE SEQUENCE [LARGE SCALE GENOMIC DNA]</scope>
    <source>
        <strain evidence="2">HyVt-233</strain>
    </source>
</reference>
<evidence type="ECO:0000256" key="1">
    <source>
        <dbReference type="ARBA" id="ARBA00023118"/>
    </source>
</evidence>
<dbReference type="GO" id="GO:0043571">
    <property type="term" value="P:maintenance of CRISPR repeat elements"/>
    <property type="evidence" value="ECO:0007669"/>
    <property type="project" value="InterPro"/>
</dbReference>
<organism evidence="2">
    <name type="scientific">Desulfofervidus auxilii</name>
    <dbReference type="NCBI Taxonomy" id="1621989"/>
    <lineage>
        <taxon>Bacteria</taxon>
        <taxon>Pseudomonadati</taxon>
        <taxon>Thermodesulfobacteriota</taxon>
        <taxon>Candidatus Desulfofervidia</taxon>
        <taxon>Candidatus Desulfofervidales</taxon>
        <taxon>Candidatus Desulfofervidaceae</taxon>
        <taxon>Candidatus Desulfofervidus</taxon>
    </lineage>
</organism>
<evidence type="ECO:0000313" key="2">
    <source>
        <dbReference type="EMBL" id="HDD44380.1"/>
    </source>
</evidence>
<protein>
    <submittedName>
        <fullName evidence="2">CRISPR-associated protein Cas5</fullName>
    </submittedName>
</protein>
<dbReference type="NCBIfam" id="TIGR02593">
    <property type="entry name" value="CRISPR_cas5"/>
    <property type="match status" value="1"/>
</dbReference>
<dbReference type="Gene3D" id="3.30.70.2660">
    <property type="match status" value="1"/>
</dbReference>
<dbReference type="InterPro" id="IPR021124">
    <property type="entry name" value="CRISPR-assoc_prot_Cas5"/>
</dbReference>
<sequence>MLGLTFDIESIYFCCFRQPTTTSLILSFPIPPFTTIRGFLENALGYERDSFALQNEKLLIGIRPIGKIERNTELAKILKLISREEKPCFKRSFPSAPMFKNFLIEPKYRIYLVGEENLINKISEKLENPERPLYLGQSDDLVDINNFQVVNIEKTQSNKIWSVVEGVYNGCEIVKLPYRFINNGKDIEMRVFSVPEEFPLKLEKNVECFRLGEENVQCI</sequence>
<dbReference type="InterPro" id="IPR013422">
    <property type="entry name" value="CRISPR-assoc_prot_Cas5_N"/>
</dbReference>
<dbReference type="EMBL" id="DRBS01000229">
    <property type="protein sequence ID" value="HDD44380.1"/>
    <property type="molecule type" value="Genomic_DNA"/>
</dbReference>
<dbReference type="GO" id="GO:0051607">
    <property type="term" value="P:defense response to virus"/>
    <property type="evidence" value="ECO:0007669"/>
    <property type="project" value="UniProtKB-KW"/>
</dbReference>
<accession>A0A7C0U2T1</accession>
<keyword evidence="1" id="KW-0051">Antiviral defense</keyword>
<dbReference type="Pfam" id="PF09704">
    <property type="entry name" value="Cas_Cas5d"/>
    <property type="match status" value="1"/>
</dbReference>
<name>A0A7C0U2T1_DESA2</name>
<proteinExistence type="predicted"/>
<dbReference type="Proteomes" id="UP000886289">
    <property type="component" value="Unassembled WGS sequence"/>
</dbReference>
<comment type="caution">
    <text evidence="2">The sequence shown here is derived from an EMBL/GenBank/DDBJ whole genome shotgun (WGS) entry which is preliminary data.</text>
</comment>
<gene>
    <name evidence="2" type="primary">cas5</name>
    <name evidence="2" type="ORF">ENG63_05930</name>
</gene>
<dbReference type="AlphaFoldDB" id="A0A7C0U2T1"/>